<dbReference type="InterPro" id="IPR029063">
    <property type="entry name" value="SAM-dependent_MTases_sf"/>
</dbReference>
<reference evidence="4" key="1">
    <citation type="submission" date="2022-10" db="EMBL/GenBank/DDBJ databases">
        <title>Chitiniphilus purpureus sp. nov., a novel chitin-degrading bacterium isolated from crawfish pond sediment.</title>
        <authorList>
            <person name="Li K."/>
        </authorList>
    </citation>
    <scope>NUCLEOTIDE SEQUENCE</scope>
    <source>
        <strain evidence="4">CD1</strain>
    </source>
</reference>
<evidence type="ECO:0000256" key="3">
    <source>
        <dbReference type="SAM" id="MobiDB-lite"/>
    </source>
</evidence>
<dbReference type="InterPro" id="IPR007213">
    <property type="entry name" value="Ppm1/Ppm2/Tcmp"/>
</dbReference>
<evidence type="ECO:0000256" key="2">
    <source>
        <dbReference type="ARBA" id="ARBA00022679"/>
    </source>
</evidence>
<proteinExistence type="predicted"/>
<dbReference type="Gene3D" id="3.40.50.150">
    <property type="entry name" value="Vaccinia Virus protein VP39"/>
    <property type="match status" value="1"/>
</dbReference>
<dbReference type="GO" id="GO:0032259">
    <property type="term" value="P:methylation"/>
    <property type="evidence" value="ECO:0007669"/>
    <property type="project" value="UniProtKB-KW"/>
</dbReference>
<dbReference type="EC" id="2.1.1.-" evidence="4"/>
<dbReference type="RefSeq" id="WP_263124974.1">
    <property type="nucleotide sequence ID" value="NZ_CP106753.1"/>
</dbReference>
<accession>A0ABY6DMH0</accession>
<name>A0ABY6DMH0_9NEIS</name>
<sequence length="306" mass="32995">MPAAAPAAMSDALLLPLAARAGAARWCPGLGFRDPAAERLAARFPAELARLRADPALLRGCCVRAQWLDRQAADFAAQHRRVLVLNLGAGLDTAYQRLSRVLPDDHLWIDVDLPPVVALKRALAGESARQRLLAADLARPHWFGQLPDPAGRAVVLRAEGVLMALDPTAVAALLHRLARHFEPAAAVLLLFDWVSPWMAYRGRRPSCGCRCPPQAPPLRWALEDADAPSRCHPGWYLRAEFDAMPACGAKAALHGMAHRWLTGRPLCGCSAYTLAVRPRPGSPASLQTSAAPPVRPAPWAGAPARR</sequence>
<dbReference type="PANTHER" id="PTHR43619:SF2">
    <property type="entry name" value="S-ADENOSYL-L-METHIONINE-DEPENDENT METHYLTRANSFERASES SUPERFAMILY PROTEIN"/>
    <property type="match status" value="1"/>
</dbReference>
<feature type="compositionally biased region" description="Low complexity" evidence="3">
    <location>
        <begin position="297"/>
        <end position="306"/>
    </location>
</feature>
<feature type="region of interest" description="Disordered" evidence="3">
    <location>
        <begin position="283"/>
        <end position="306"/>
    </location>
</feature>
<dbReference type="SUPFAM" id="SSF53335">
    <property type="entry name" value="S-adenosyl-L-methionine-dependent methyltransferases"/>
    <property type="match status" value="1"/>
</dbReference>
<dbReference type="PANTHER" id="PTHR43619">
    <property type="entry name" value="S-ADENOSYL-L-METHIONINE-DEPENDENT METHYLTRANSFERASE YKTD-RELATED"/>
    <property type="match status" value="1"/>
</dbReference>
<evidence type="ECO:0000313" key="5">
    <source>
        <dbReference type="Proteomes" id="UP001061302"/>
    </source>
</evidence>
<protein>
    <submittedName>
        <fullName evidence="4">Class I SAM-dependent methyltransferase</fullName>
        <ecNumber evidence="4">2.1.1.-</ecNumber>
    </submittedName>
</protein>
<organism evidence="4 5">
    <name type="scientific">Chitiniphilus purpureus</name>
    <dbReference type="NCBI Taxonomy" id="2981137"/>
    <lineage>
        <taxon>Bacteria</taxon>
        <taxon>Pseudomonadati</taxon>
        <taxon>Pseudomonadota</taxon>
        <taxon>Betaproteobacteria</taxon>
        <taxon>Neisseriales</taxon>
        <taxon>Chitinibacteraceae</taxon>
        <taxon>Chitiniphilus</taxon>
    </lineage>
</organism>
<evidence type="ECO:0000256" key="1">
    <source>
        <dbReference type="ARBA" id="ARBA00022603"/>
    </source>
</evidence>
<dbReference type="Proteomes" id="UP001061302">
    <property type="component" value="Chromosome"/>
</dbReference>
<evidence type="ECO:0000313" key="4">
    <source>
        <dbReference type="EMBL" id="UXY15562.1"/>
    </source>
</evidence>
<keyword evidence="1 4" id="KW-0489">Methyltransferase</keyword>
<keyword evidence="5" id="KW-1185">Reference proteome</keyword>
<dbReference type="GO" id="GO:0008168">
    <property type="term" value="F:methyltransferase activity"/>
    <property type="evidence" value="ECO:0007669"/>
    <property type="project" value="UniProtKB-KW"/>
</dbReference>
<dbReference type="EMBL" id="CP106753">
    <property type="protein sequence ID" value="UXY15562.1"/>
    <property type="molecule type" value="Genomic_DNA"/>
</dbReference>
<dbReference type="Pfam" id="PF04072">
    <property type="entry name" value="LCM"/>
    <property type="match status" value="1"/>
</dbReference>
<keyword evidence="2 4" id="KW-0808">Transferase</keyword>
<gene>
    <name evidence="4" type="ORF">N8I74_00675</name>
</gene>